<evidence type="ECO:0000256" key="4">
    <source>
        <dbReference type="ARBA" id="ARBA00022670"/>
    </source>
</evidence>
<dbReference type="Gene3D" id="2.60.120.430">
    <property type="entry name" value="Galactose-binding lectin"/>
    <property type="match status" value="1"/>
</dbReference>
<dbReference type="InterPro" id="IPR050131">
    <property type="entry name" value="Peptidase_S8_subtilisin-like"/>
</dbReference>
<evidence type="ECO:0000256" key="5">
    <source>
        <dbReference type="ARBA" id="ARBA00022801"/>
    </source>
</evidence>
<dbReference type="SUPFAM" id="SSF52743">
    <property type="entry name" value="Subtilisin-like"/>
    <property type="match status" value="1"/>
</dbReference>
<protein>
    <recommendedName>
        <fullName evidence="3">alpha-amylase</fullName>
        <ecNumber evidence="3">3.2.1.1</ecNumber>
    </recommendedName>
    <alternativeName>
        <fullName evidence="7">1,4-alpha-D-glucan glucanohydrolase</fullName>
    </alternativeName>
</protein>
<dbReference type="SUPFAM" id="SSF49452">
    <property type="entry name" value="Starch-binding domain-like"/>
    <property type="match status" value="2"/>
</dbReference>
<evidence type="ECO:0000259" key="10">
    <source>
        <dbReference type="Pfam" id="PF11721"/>
    </source>
</evidence>
<keyword evidence="4 8" id="KW-0645">Protease</keyword>
<dbReference type="PROSITE" id="PS51892">
    <property type="entry name" value="SUBTILASE"/>
    <property type="match status" value="1"/>
</dbReference>
<dbReference type="PANTHER" id="PTHR43806:SF11">
    <property type="entry name" value="CEREVISIN-RELATED"/>
    <property type="match status" value="1"/>
</dbReference>
<comment type="catalytic activity">
    <reaction evidence="1">
        <text>Endohydrolysis of (1-&gt;4)-alpha-D-glucosidic linkages in polysaccharides containing three or more (1-&gt;4)-alpha-linked D-glucose units.</text>
        <dbReference type="EC" id="3.2.1.1"/>
    </reaction>
</comment>
<proteinExistence type="inferred from homology"/>
<name>A0ABS3VZ49_MICEH</name>
<dbReference type="PRINTS" id="PR00723">
    <property type="entry name" value="SUBTILISIN"/>
</dbReference>
<dbReference type="InterPro" id="IPR008979">
    <property type="entry name" value="Galactose-bd-like_sf"/>
</dbReference>
<dbReference type="Proteomes" id="UP000823521">
    <property type="component" value="Unassembled WGS sequence"/>
</dbReference>
<evidence type="ECO:0000256" key="1">
    <source>
        <dbReference type="ARBA" id="ARBA00000548"/>
    </source>
</evidence>
<evidence type="ECO:0000256" key="2">
    <source>
        <dbReference type="ARBA" id="ARBA00011073"/>
    </source>
</evidence>
<evidence type="ECO:0000256" key="6">
    <source>
        <dbReference type="ARBA" id="ARBA00022825"/>
    </source>
</evidence>
<dbReference type="Gene3D" id="3.40.50.200">
    <property type="entry name" value="Peptidase S8/S53 domain"/>
    <property type="match status" value="1"/>
</dbReference>
<comment type="similarity">
    <text evidence="2 8">Belongs to the peptidase S8 family.</text>
</comment>
<dbReference type="SUPFAM" id="SSF49785">
    <property type="entry name" value="Galactose-binding domain-like"/>
    <property type="match status" value="1"/>
</dbReference>
<feature type="active site" description="Charge relay system" evidence="8">
    <location>
        <position position="188"/>
    </location>
</feature>
<keyword evidence="5 8" id="KW-0378">Hydrolase</keyword>
<dbReference type="PANTHER" id="PTHR43806">
    <property type="entry name" value="PEPTIDASE S8"/>
    <property type="match status" value="1"/>
</dbReference>
<dbReference type="InterPro" id="IPR000209">
    <property type="entry name" value="Peptidase_S8/S53_dom"/>
</dbReference>
<dbReference type="Pfam" id="PF11721">
    <property type="entry name" value="Malectin"/>
    <property type="match status" value="1"/>
</dbReference>
<dbReference type="Gene3D" id="2.60.40.10">
    <property type="entry name" value="Immunoglobulins"/>
    <property type="match status" value="1"/>
</dbReference>
<accession>A0ABS3VZ49</accession>
<feature type="active site" description="Charge relay system" evidence="8">
    <location>
        <position position="235"/>
    </location>
</feature>
<dbReference type="PROSITE" id="PS00138">
    <property type="entry name" value="SUBTILASE_SER"/>
    <property type="match status" value="1"/>
</dbReference>
<reference evidence="11 12" key="1">
    <citation type="submission" date="2019-12" db="EMBL/GenBank/DDBJ databases">
        <title>Whole genome sequencing of endophytic Actinobacterium Micromonospora sp. MPMI6T.</title>
        <authorList>
            <person name="Evv R."/>
            <person name="Podile A.R."/>
        </authorList>
    </citation>
    <scope>NUCLEOTIDE SEQUENCE [LARGE SCALE GENOMIC DNA]</scope>
    <source>
        <strain evidence="11 12">MPMI6</strain>
    </source>
</reference>
<dbReference type="InterPro" id="IPR036852">
    <property type="entry name" value="Peptidase_S8/S53_dom_sf"/>
</dbReference>
<dbReference type="Pfam" id="PF13620">
    <property type="entry name" value="CarboxypepD_reg"/>
    <property type="match status" value="2"/>
</dbReference>
<dbReference type="InterPro" id="IPR008969">
    <property type="entry name" value="CarboxyPept-like_regulatory"/>
</dbReference>
<evidence type="ECO:0000313" key="11">
    <source>
        <dbReference type="EMBL" id="MBO4209826.1"/>
    </source>
</evidence>
<dbReference type="Pfam" id="PF00082">
    <property type="entry name" value="Peptidase_S8"/>
    <property type="match status" value="1"/>
</dbReference>
<evidence type="ECO:0000259" key="9">
    <source>
        <dbReference type="Pfam" id="PF00082"/>
    </source>
</evidence>
<dbReference type="InterPro" id="IPR013784">
    <property type="entry name" value="Carb-bd-like_fold"/>
</dbReference>
<comment type="caution">
    <text evidence="11">The sequence shown here is derived from an EMBL/GenBank/DDBJ whole genome shotgun (WGS) entry which is preliminary data.</text>
</comment>
<dbReference type="InterPro" id="IPR023828">
    <property type="entry name" value="Peptidase_S8_Ser-AS"/>
</dbReference>
<evidence type="ECO:0000256" key="3">
    <source>
        <dbReference type="ARBA" id="ARBA00012595"/>
    </source>
</evidence>
<keyword evidence="6 8" id="KW-0720">Serine protease</keyword>
<dbReference type="EC" id="3.2.1.1" evidence="3"/>
<evidence type="ECO:0000313" key="12">
    <source>
        <dbReference type="Proteomes" id="UP000823521"/>
    </source>
</evidence>
<evidence type="ECO:0000256" key="8">
    <source>
        <dbReference type="PROSITE-ProRule" id="PRU01240"/>
    </source>
</evidence>
<dbReference type="SUPFAM" id="SSF49464">
    <property type="entry name" value="Carboxypeptidase regulatory domain-like"/>
    <property type="match status" value="1"/>
</dbReference>
<dbReference type="InterPro" id="IPR021720">
    <property type="entry name" value="Malectin_dom"/>
</dbReference>
<dbReference type="InterPro" id="IPR013783">
    <property type="entry name" value="Ig-like_fold"/>
</dbReference>
<keyword evidence="12" id="KW-1185">Reference proteome</keyword>
<feature type="active site" description="Charge relay system" evidence="8">
    <location>
        <position position="405"/>
    </location>
</feature>
<organism evidence="11 12">
    <name type="scientific">Micromonospora echinofusca</name>
    <dbReference type="NCBI Taxonomy" id="47858"/>
    <lineage>
        <taxon>Bacteria</taxon>
        <taxon>Bacillati</taxon>
        <taxon>Actinomycetota</taxon>
        <taxon>Actinomycetes</taxon>
        <taxon>Micromonosporales</taxon>
        <taxon>Micromonosporaceae</taxon>
        <taxon>Micromonospora</taxon>
    </lineage>
</organism>
<evidence type="ECO:0000256" key="7">
    <source>
        <dbReference type="ARBA" id="ARBA00030238"/>
    </source>
</evidence>
<feature type="domain" description="Peptidase S8/S53" evidence="9">
    <location>
        <begin position="179"/>
        <end position="447"/>
    </location>
</feature>
<gene>
    <name evidence="11" type="ORF">GSF22_28110</name>
</gene>
<dbReference type="InterPro" id="IPR015500">
    <property type="entry name" value="Peptidase_S8_subtilisin-rel"/>
</dbReference>
<dbReference type="EMBL" id="WVUH01000355">
    <property type="protein sequence ID" value="MBO4209826.1"/>
    <property type="molecule type" value="Genomic_DNA"/>
</dbReference>
<dbReference type="Gene3D" id="2.60.40.1120">
    <property type="entry name" value="Carboxypeptidase-like, regulatory domain"/>
    <property type="match status" value="3"/>
</dbReference>
<feature type="domain" description="Malectin" evidence="10">
    <location>
        <begin position="1022"/>
        <end position="1159"/>
    </location>
</feature>
<sequence>MAVAGLAVGIALPIGIGGNPATAASPEQTEAKAVASKTDKKVTARLARDGKTSFWVFLDSKADLAGAKKLHRKADKAAHVYRAKTEHADRSQAGLRALLNKRGADYKSFWLANTIRVTGDADLLGEIAVRAEVSEILADDPVSIPEPLPGDVVPALDGVEWNIDRINAPRVWNDLGVRGEGIVIANIDTGVNFQHPAVNASYRGRKADGSYDHNYSWYDPSGACGSAAPCDNNDHGTHTMGTMVGLDGANVIGVAPNATWIAAKGCESSSCSRTSLMASGEWMIAPTDLTGANPRPDLAPDIVNNSWGSSTYDPWYTEIVSSWVAAGIFPAFSNGNSGPNCNTSGSPGSYTISYSSGAFDVNNAIASFSSRGTGENGDIKPNIAAPGANVRSSTRTGYGSFSGTSMASPHTAAVVALMWSASPAIQGDIAATKAILDDTAIDVDALTCGGTVDDNNVFGEGRLDAYAAVNATPRGALGALGGQVTSGGAPLAGASITVTGPMSRTATTAADGSYAFDRLMVGDYTVSVGKFGYRTATGSATIAENQTVDLDITVEQAPSAVLSGTVSTSAGPAGGAKVTVLGTPLSTVADAAGHYTVTVPQGGYDVRFEHAYRCADAVSRAATVNADTVLDVTLPDRVDAFGYACGAAGGSFTAGTDLVALTGDDRTAPITLPFRVPLYGKSYRDAWVSTNGVLGFGTASTSRANTTLPNTGVPNLALYPFWDDLYVEADSGIYTTVTGAKPNRTFTVEWRNVSLFADRSQRITFSAAISENGAITYRYADIDGTGAETGTGATIGLENAAGTVGFEYAYNSAAVADGTALAFRSTRTGVLTGVLTDANDGQPVAGATVTAQVGDATVTETTDAEGAYLVQAPAGAVALGLAKEHYESAAANVTLAAGGADTRSVVLRTARVSTPVTALSVIAPAGQTRSREIGLSNTGALGADFTVTELGADGQPQDIGWLTLTGASGTLATGGRHSVGVAVSTAGLTAGTFHQAKLQITSNSGRRPVITVPVTLVVPSYTLAVDAGATAGRADVEGQTWSPDQPYVAGGAGYLGTSSRQSTSTTITGTNDPARFANQREGMYEYRVDGLADGYYTVELDFAEVRAQAPNKRLFDVLIEGQEVLPSLDVANEVGSFAALTKTYTVQVVDGQLNVRFVTHKGFGKPIVNAVRVTNRPDLVS</sequence>